<organism evidence="1 2">
    <name type="scientific">Peribacillus huizhouensis</name>
    <dbReference type="NCBI Taxonomy" id="1501239"/>
    <lineage>
        <taxon>Bacteria</taxon>
        <taxon>Bacillati</taxon>
        <taxon>Bacillota</taxon>
        <taxon>Bacilli</taxon>
        <taxon>Bacillales</taxon>
        <taxon>Bacillaceae</taxon>
        <taxon>Peribacillus</taxon>
    </lineage>
</organism>
<accession>A0ABR6CS50</accession>
<evidence type="ECO:0008006" key="3">
    <source>
        <dbReference type="Google" id="ProtNLM"/>
    </source>
</evidence>
<dbReference type="EMBL" id="JACJHX010000008">
    <property type="protein sequence ID" value="MBA9027561.1"/>
    <property type="molecule type" value="Genomic_DNA"/>
</dbReference>
<comment type="caution">
    <text evidence="1">The sequence shown here is derived from an EMBL/GenBank/DDBJ whole genome shotgun (WGS) entry which is preliminary data.</text>
</comment>
<sequence>MAVLTPKQRLVYLMQTKLGVQLPGDLLHDIDCALADEKAMIARERDYWREMARPIKEAKRHPRG</sequence>
<name>A0ABR6CS50_9BACI</name>
<evidence type="ECO:0000313" key="2">
    <source>
        <dbReference type="Proteomes" id="UP000626697"/>
    </source>
</evidence>
<dbReference type="Proteomes" id="UP000626697">
    <property type="component" value="Unassembled WGS sequence"/>
</dbReference>
<gene>
    <name evidence="1" type="ORF">HNP81_002851</name>
</gene>
<keyword evidence="2" id="KW-1185">Reference proteome</keyword>
<protein>
    <recommendedName>
        <fullName evidence="3">Fur-regulated basic protein FbpA</fullName>
    </recommendedName>
</protein>
<reference evidence="1 2" key="1">
    <citation type="submission" date="2020-08" db="EMBL/GenBank/DDBJ databases">
        <title>Genomic Encyclopedia of Type Strains, Phase IV (KMG-IV): sequencing the most valuable type-strain genomes for metagenomic binning, comparative biology and taxonomic classification.</title>
        <authorList>
            <person name="Goeker M."/>
        </authorList>
    </citation>
    <scope>NUCLEOTIDE SEQUENCE [LARGE SCALE GENOMIC DNA]</scope>
    <source>
        <strain evidence="1 2">DSM 105481</strain>
    </source>
</reference>
<evidence type="ECO:0000313" key="1">
    <source>
        <dbReference type="EMBL" id="MBA9027561.1"/>
    </source>
</evidence>
<proteinExistence type="predicted"/>